<gene>
    <name evidence="2" type="ORF">K0M31_008879</name>
</gene>
<name>A0AA40FQ11_9HYME</name>
<evidence type="ECO:0000313" key="3">
    <source>
        <dbReference type="Proteomes" id="UP001177670"/>
    </source>
</evidence>
<evidence type="ECO:0000256" key="1">
    <source>
        <dbReference type="SAM" id="MobiDB-lite"/>
    </source>
</evidence>
<feature type="region of interest" description="Disordered" evidence="1">
    <location>
        <begin position="1"/>
        <end position="117"/>
    </location>
</feature>
<feature type="compositionally biased region" description="Basic and acidic residues" evidence="1">
    <location>
        <begin position="105"/>
        <end position="117"/>
    </location>
</feature>
<keyword evidence="3" id="KW-1185">Reference proteome</keyword>
<feature type="compositionally biased region" description="Basic residues" evidence="1">
    <location>
        <begin position="60"/>
        <end position="70"/>
    </location>
</feature>
<organism evidence="2 3">
    <name type="scientific">Melipona bicolor</name>
    <dbReference type="NCBI Taxonomy" id="60889"/>
    <lineage>
        <taxon>Eukaryota</taxon>
        <taxon>Metazoa</taxon>
        <taxon>Ecdysozoa</taxon>
        <taxon>Arthropoda</taxon>
        <taxon>Hexapoda</taxon>
        <taxon>Insecta</taxon>
        <taxon>Pterygota</taxon>
        <taxon>Neoptera</taxon>
        <taxon>Endopterygota</taxon>
        <taxon>Hymenoptera</taxon>
        <taxon>Apocrita</taxon>
        <taxon>Aculeata</taxon>
        <taxon>Apoidea</taxon>
        <taxon>Anthophila</taxon>
        <taxon>Apidae</taxon>
        <taxon>Melipona</taxon>
    </lineage>
</organism>
<dbReference type="EMBL" id="JAHYIQ010000021">
    <property type="protein sequence ID" value="KAK1123249.1"/>
    <property type="molecule type" value="Genomic_DNA"/>
</dbReference>
<feature type="compositionally biased region" description="Basic residues" evidence="1">
    <location>
        <begin position="87"/>
        <end position="97"/>
    </location>
</feature>
<dbReference type="Proteomes" id="UP001177670">
    <property type="component" value="Unassembled WGS sequence"/>
</dbReference>
<dbReference type="AlphaFoldDB" id="A0AA40FQ11"/>
<feature type="compositionally biased region" description="Basic and acidic residues" evidence="1">
    <location>
        <begin position="38"/>
        <end position="59"/>
    </location>
</feature>
<comment type="caution">
    <text evidence="2">The sequence shown here is derived from an EMBL/GenBank/DDBJ whole genome shotgun (WGS) entry which is preliminary data.</text>
</comment>
<accession>A0AA40FQ11</accession>
<sequence>MHGRNKREREVNNLTIVEMKDWETKQTVQKKKKLGGKSIDHDLTGRKKNVERTRGESKKGKIKRERSKGKDRREGGFSEEAPQGKRITNKRRKRQRTRNTLQEAVKTERGIEGERSDEEGSKRGKLLFWNVAGLERKDKDFWNCVKKYDFIEMTEIWVDYRGWERLKGKFREGFAWNCQTTKKEKKKERARGGIITGIKQGWEGRLVIVKIS</sequence>
<reference evidence="2" key="1">
    <citation type="submission" date="2021-10" db="EMBL/GenBank/DDBJ databases">
        <title>Melipona bicolor Genome sequencing and assembly.</title>
        <authorList>
            <person name="Araujo N.S."/>
            <person name="Arias M.C."/>
        </authorList>
    </citation>
    <scope>NUCLEOTIDE SEQUENCE</scope>
    <source>
        <strain evidence="2">USP_2M_L1-L4_2017</strain>
        <tissue evidence="2">Whole body</tissue>
    </source>
</reference>
<proteinExistence type="predicted"/>
<protein>
    <submittedName>
        <fullName evidence="2">Uncharacterized protein</fullName>
    </submittedName>
</protein>
<evidence type="ECO:0000313" key="2">
    <source>
        <dbReference type="EMBL" id="KAK1123249.1"/>
    </source>
</evidence>